<proteinExistence type="predicted"/>
<dbReference type="PIRSF" id="PIRSF004789">
    <property type="entry name" value="DR1281"/>
    <property type="match status" value="1"/>
</dbReference>
<dbReference type="Proteomes" id="UP000784880">
    <property type="component" value="Unassembled WGS sequence"/>
</dbReference>
<protein>
    <submittedName>
        <fullName evidence="1">TIGR00282 family metallophosphoesterase</fullName>
    </submittedName>
</protein>
<reference evidence="1 2" key="1">
    <citation type="submission" date="2021-06" db="EMBL/GenBank/DDBJ databases">
        <title>Bacillus sp. RD4P76, an endophyte from a halophyte.</title>
        <authorList>
            <person name="Sun J.-Q."/>
        </authorList>
    </citation>
    <scope>NUCLEOTIDE SEQUENCE [LARGE SCALE GENOMIC DNA]</scope>
    <source>
        <strain evidence="1 2">CGMCC 1.15917</strain>
    </source>
</reference>
<dbReference type="Pfam" id="PF13277">
    <property type="entry name" value="YmdB"/>
    <property type="match status" value="1"/>
</dbReference>
<dbReference type="EMBL" id="JAHQCS010000178">
    <property type="protein sequence ID" value="MBU9714481.1"/>
    <property type="molecule type" value="Genomic_DNA"/>
</dbReference>
<dbReference type="PANTHER" id="PTHR36303:SF1">
    <property type="entry name" value="2',3'-CYCLIC-NUCLEOTIDE 2'-PHOSPHODIESTERASE"/>
    <property type="match status" value="1"/>
</dbReference>
<comment type="caution">
    <text evidence="1">The sequence shown here is derived from an EMBL/GenBank/DDBJ whole genome shotgun (WGS) entry which is preliminary data.</text>
</comment>
<evidence type="ECO:0000313" key="2">
    <source>
        <dbReference type="Proteomes" id="UP000784880"/>
    </source>
</evidence>
<dbReference type="InterPro" id="IPR005235">
    <property type="entry name" value="YmdB-like"/>
</dbReference>
<organism evidence="1 2">
    <name type="scientific">Evansella tamaricis</name>
    <dbReference type="NCBI Taxonomy" id="2069301"/>
    <lineage>
        <taxon>Bacteria</taxon>
        <taxon>Bacillati</taxon>
        <taxon>Bacillota</taxon>
        <taxon>Bacilli</taxon>
        <taxon>Bacillales</taxon>
        <taxon>Bacillaceae</taxon>
        <taxon>Evansella</taxon>
    </lineage>
</organism>
<dbReference type="NCBIfam" id="TIGR00282">
    <property type="entry name" value="TIGR00282 family metallophosphoesterase"/>
    <property type="match status" value="1"/>
</dbReference>
<name>A0ABS6JLD1_9BACI</name>
<dbReference type="CDD" id="cd07382">
    <property type="entry name" value="MPP_DR1281"/>
    <property type="match status" value="1"/>
</dbReference>
<accession>A0ABS6JLD1</accession>
<dbReference type="RefSeq" id="WP_217069082.1">
    <property type="nucleotide sequence ID" value="NZ_JAHQCS010000178.1"/>
</dbReference>
<gene>
    <name evidence="1" type="ORF">KS419_22320</name>
</gene>
<dbReference type="PANTHER" id="PTHR36303">
    <property type="entry name" value="2',3'-CYCLIC-NUCLEOTIDE 2'-PHOSPHODIESTERASE"/>
    <property type="match status" value="1"/>
</dbReference>
<sequence>MKVLFIGDVVGSPGRNCLKQFLPKLKQKYRPDITIVNGENAAGGKGITEKIYHEIKESGADVITLGNHTWDKKEIFDFIDDVPSLVRPANFPDGNPGVGYVITKFGNKKIGVISGQGRTFLPPIDCPFRKLDEIVDEVKEKTPYIFVDFHAEATSEKQAMGWFLDGRVSAVVGTHTHVQTADERILPQGTAYISDVGMTGPYDGILGMDREIIINRFLTSLPSRFEVAEGREQINGVYLTLNKEGKAESIHRININEDRPFFD</sequence>
<keyword evidence="2" id="KW-1185">Reference proteome</keyword>
<evidence type="ECO:0000313" key="1">
    <source>
        <dbReference type="EMBL" id="MBU9714481.1"/>
    </source>
</evidence>